<dbReference type="PROSITE" id="PS51729">
    <property type="entry name" value="GNAT_YJDJ"/>
    <property type="match status" value="1"/>
</dbReference>
<proteinExistence type="predicted"/>
<comment type="caution">
    <text evidence="2">The sequence shown here is derived from an EMBL/GenBank/DDBJ whole genome shotgun (WGS) entry which is preliminary data.</text>
</comment>
<dbReference type="Pfam" id="PF14542">
    <property type="entry name" value="Acetyltransf_CG"/>
    <property type="match status" value="1"/>
</dbReference>
<keyword evidence="3" id="KW-1185">Reference proteome</keyword>
<dbReference type="InterPro" id="IPR016181">
    <property type="entry name" value="Acyl_CoA_acyltransferase"/>
</dbReference>
<dbReference type="SUPFAM" id="SSF55729">
    <property type="entry name" value="Acyl-CoA N-acyltransferases (Nat)"/>
    <property type="match status" value="1"/>
</dbReference>
<protein>
    <recommendedName>
        <fullName evidence="1">N-acetyltransferase domain-containing protein</fullName>
    </recommendedName>
</protein>
<dbReference type="InterPro" id="IPR031165">
    <property type="entry name" value="GNAT_YJDJ"/>
</dbReference>
<gene>
    <name evidence="2" type="ORF">GGQ61_002995</name>
</gene>
<dbReference type="AlphaFoldDB" id="A0A840A4E9"/>
<feature type="domain" description="N-acetyltransferase" evidence="1">
    <location>
        <begin position="6"/>
        <end position="91"/>
    </location>
</feature>
<dbReference type="Proteomes" id="UP000530564">
    <property type="component" value="Unassembled WGS sequence"/>
</dbReference>
<accession>A0A840A4E9</accession>
<dbReference type="Gene3D" id="3.40.630.30">
    <property type="match status" value="1"/>
</dbReference>
<organism evidence="2 3">
    <name type="scientific">Phenylobacterium haematophilum</name>
    <dbReference type="NCBI Taxonomy" id="98513"/>
    <lineage>
        <taxon>Bacteria</taxon>
        <taxon>Pseudomonadati</taxon>
        <taxon>Pseudomonadota</taxon>
        <taxon>Alphaproteobacteria</taxon>
        <taxon>Caulobacterales</taxon>
        <taxon>Caulobacteraceae</taxon>
        <taxon>Phenylobacterium</taxon>
    </lineage>
</organism>
<name>A0A840A4E9_9CAUL</name>
<dbReference type="RefSeq" id="WP_183774205.1">
    <property type="nucleotide sequence ID" value="NZ_JACIDK010000004.1"/>
</dbReference>
<dbReference type="EMBL" id="JACIDK010000004">
    <property type="protein sequence ID" value="MBB3892262.1"/>
    <property type="molecule type" value="Genomic_DNA"/>
</dbReference>
<evidence type="ECO:0000259" key="1">
    <source>
        <dbReference type="PROSITE" id="PS51729"/>
    </source>
</evidence>
<evidence type="ECO:0000313" key="2">
    <source>
        <dbReference type="EMBL" id="MBB3892262.1"/>
    </source>
</evidence>
<sequence>MSSELRDNKAEQRFEMTEQGMTSWADYRLTGDRLFIDHVESPVPLRGTGASGRLMAALAAEARARGLKIVPICGFAAAWLRRSHEFRGLLA</sequence>
<reference evidence="2 3" key="1">
    <citation type="submission" date="2020-08" db="EMBL/GenBank/DDBJ databases">
        <title>Genomic Encyclopedia of Type Strains, Phase IV (KMG-IV): sequencing the most valuable type-strain genomes for metagenomic binning, comparative biology and taxonomic classification.</title>
        <authorList>
            <person name="Goeker M."/>
        </authorList>
    </citation>
    <scope>NUCLEOTIDE SEQUENCE [LARGE SCALE GENOMIC DNA]</scope>
    <source>
        <strain evidence="2 3">DSM 21793</strain>
    </source>
</reference>
<evidence type="ECO:0000313" key="3">
    <source>
        <dbReference type="Proteomes" id="UP000530564"/>
    </source>
</evidence>